<dbReference type="GO" id="GO:0043386">
    <property type="term" value="P:mycotoxin biosynthetic process"/>
    <property type="evidence" value="ECO:0007669"/>
    <property type="project" value="InterPro"/>
</dbReference>
<evidence type="ECO:0008006" key="4">
    <source>
        <dbReference type="Google" id="ProtNLM"/>
    </source>
</evidence>
<dbReference type="PANTHER" id="PTHR33365:SF12">
    <property type="entry name" value="TAT PATHWAY SIGNAL SEQUENCE"/>
    <property type="match status" value="1"/>
</dbReference>
<reference evidence="2" key="1">
    <citation type="journal article" date="2020" name="Stud. Mycol.">
        <title>101 Dothideomycetes genomes: a test case for predicting lifestyles and emergence of pathogens.</title>
        <authorList>
            <person name="Haridas S."/>
            <person name="Albert R."/>
            <person name="Binder M."/>
            <person name="Bloem J."/>
            <person name="Labutti K."/>
            <person name="Salamov A."/>
            <person name="Andreopoulos B."/>
            <person name="Baker S."/>
            <person name="Barry K."/>
            <person name="Bills G."/>
            <person name="Bluhm B."/>
            <person name="Cannon C."/>
            <person name="Castanera R."/>
            <person name="Culley D."/>
            <person name="Daum C."/>
            <person name="Ezra D."/>
            <person name="Gonzalez J."/>
            <person name="Henrissat B."/>
            <person name="Kuo A."/>
            <person name="Liang C."/>
            <person name="Lipzen A."/>
            <person name="Lutzoni F."/>
            <person name="Magnuson J."/>
            <person name="Mondo S."/>
            <person name="Nolan M."/>
            <person name="Ohm R."/>
            <person name="Pangilinan J."/>
            <person name="Park H.-J."/>
            <person name="Ramirez L."/>
            <person name="Alfaro M."/>
            <person name="Sun H."/>
            <person name="Tritt A."/>
            <person name="Yoshinaga Y."/>
            <person name="Zwiers L.-H."/>
            <person name="Turgeon B."/>
            <person name="Goodwin S."/>
            <person name="Spatafora J."/>
            <person name="Crous P."/>
            <person name="Grigoriev I."/>
        </authorList>
    </citation>
    <scope>NUCLEOTIDE SEQUENCE</scope>
    <source>
        <strain evidence="2">CBS 161.51</strain>
    </source>
</reference>
<evidence type="ECO:0000313" key="2">
    <source>
        <dbReference type="EMBL" id="KAF1947936.1"/>
    </source>
</evidence>
<accession>A0A6A5TAZ8</accession>
<organism evidence="2 3">
    <name type="scientific">Clathrospora elynae</name>
    <dbReference type="NCBI Taxonomy" id="706981"/>
    <lineage>
        <taxon>Eukaryota</taxon>
        <taxon>Fungi</taxon>
        <taxon>Dikarya</taxon>
        <taxon>Ascomycota</taxon>
        <taxon>Pezizomycotina</taxon>
        <taxon>Dothideomycetes</taxon>
        <taxon>Pleosporomycetidae</taxon>
        <taxon>Pleosporales</taxon>
        <taxon>Diademaceae</taxon>
        <taxon>Clathrospora</taxon>
    </lineage>
</organism>
<gene>
    <name evidence="2" type="ORF">EJ02DRAFT_417420</name>
</gene>
<sequence>MNTRSDAKLTRIFKTAFWQKTPFKAYPGPPSQENIDAWMHITDTPALNLTASEISQLGLSTDSVQWPREAGGGYIGYLESAHQLHCLQAIWERHHYDKDPSLFPELGAKIRELPDIDEAHFEHCVDVIRSRLMCTADASIVTFQWVKGLSTPYPNFHTGHMCADYEGLLKWGEGRKADMDKVGDWDYHVGSGPNDVEMDTLP</sequence>
<evidence type="ECO:0000313" key="3">
    <source>
        <dbReference type="Proteomes" id="UP000800038"/>
    </source>
</evidence>
<keyword evidence="3" id="KW-1185">Reference proteome</keyword>
<dbReference type="Pfam" id="PF11807">
    <property type="entry name" value="UstYa"/>
    <property type="match status" value="1"/>
</dbReference>
<dbReference type="InterPro" id="IPR021765">
    <property type="entry name" value="UstYa-like"/>
</dbReference>
<name>A0A6A5TAZ8_9PLEO</name>
<dbReference type="Proteomes" id="UP000800038">
    <property type="component" value="Unassembled WGS sequence"/>
</dbReference>
<protein>
    <recommendedName>
        <fullName evidence="4">Tat pathway signal sequence</fullName>
    </recommendedName>
</protein>
<dbReference type="OrthoDB" id="3687641at2759"/>
<dbReference type="AlphaFoldDB" id="A0A6A5TAZ8"/>
<comment type="similarity">
    <text evidence="1">Belongs to the ustYa family.</text>
</comment>
<evidence type="ECO:0000256" key="1">
    <source>
        <dbReference type="ARBA" id="ARBA00035112"/>
    </source>
</evidence>
<dbReference type="PANTHER" id="PTHR33365">
    <property type="entry name" value="YALI0B05434P"/>
    <property type="match status" value="1"/>
</dbReference>
<dbReference type="EMBL" id="ML975997">
    <property type="protein sequence ID" value="KAF1947936.1"/>
    <property type="molecule type" value="Genomic_DNA"/>
</dbReference>
<proteinExistence type="inferred from homology"/>